<accession>A0A2K1JZT7</accession>
<sequence length="105" mass="11981">MRHATQHRITRTLKDDREQSSGNRWPGSVNALGRSVQSNSGEVSRQLGCFRLSYLRSESLGLIKDRHPALVFIQGSEKGDDERWERRLQKKRAGKGATRARTMDC</sequence>
<dbReference type="Gramene" id="Pp3c10_20499V3.1">
    <property type="protein sequence ID" value="PAC:32902027.CDS.1"/>
    <property type="gene ID" value="Pp3c10_20499"/>
</dbReference>
<gene>
    <name evidence="2" type="ORF">PHYPA_014161</name>
</gene>
<evidence type="ECO:0000313" key="4">
    <source>
        <dbReference type="Proteomes" id="UP000006727"/>
    </source>
</evidence>
<dbReference type="EnsemblPlants" id="Pp3c10_20499V3.1">
    <property type="protein sequence ID" value="PAC:32902027.CDS.1"/>
    <property type="gene ID" value="Pp3c10_20499"/>
</dbReference>
<dbReference type="InParanoid" id="A0A2K1JZT7"/>
<reference evidence="3" key="3">
    <citation type="submission" date="2020-12" db="UniProtKB">
        <authorList>
            <consortium name="EnsemblPlants"/>
        </authorList>
    </citation>
    <scope>IDENTIFICATION</scope>
</reference>
<feature type="compositionally biased region" description="Basic residues" evidence="1">
    <location>
        <begin position="1"/>
        <end position="11"/>
    </location>
</feature>
<reference evidence="2 4" key="2">
    <citation type="journal article" date="2018" name="Plant J.">
        <title>The Physcomitrella patens chromosome-scale assembly reveals moss genome structure and evolution.</title>
        <authorList>
            <person name="Lang D."/>
            <person name="Ullrich K.K."/>
            <person name="Murat F."/>
            <person name="Fuchs J."/>
            <person name="Jenkins J."/>
            <person name="Haas F.B."/>
            <person name="Piednoel M."/>
            <person name="Gundlach H."/>
            <person name="Van Bel M."/>
            <person name="Meyberg R."/>
            <person name="Vives C."/>
            <person name="Morata J."/>
            <person name="Symeonidi A."/>
            <person name="Hiss M."/>
            <person name="Muchero W."/>
            <person name="Kamisugi Y."/>
            <person name="Saleh O."/>
            <person name="Blanc G."/>
            <person name="Decker E.L."/>
            <person name="van Gessel N."/>
            <person name="Grimwood J."/>
            <person name="Hayes R.D."/>
            <person name="Graham S.W."/>
            <person name="Gunter L.E."/>
            <person name="McDaniel S.F."/>
            <person name="Hoernstein S.N.W."/>
            <person name="Larsson A."/>
            <person name="Li F.W."/>
            <person name="Perroud P.F."/>
            <person name="Phillips J."/>
            <person name="Ranjan P."/>
            <person name="Rokshar D.S."/>
            <person name="Rothfels C.J."/>
            <person name="Schneider L."/>
            <person name="Shu S."/>
            <person name="Stevenson D.W."/>
            <person name="Thummler F."/>
            <person name="Tillich M."/>
            <person name="Villarreal Aguilar J.C."/>
            <person name="Widiez T."/>
            <person name="Wong G.K."/>
            <person name="Wymore A."/>
            <person name="Zhang Y."/>
            <person name="Zimmer A.D."/>
            <person name="Quatrano R.S."/>
            <person name="Mayer K.F.X."/>
            <person name="Goodstein D."/>
            <person name="Casacuberta J.M."/>
            <person name="Vandepoele K."/>
            <person name="Reski R."/>
            <person name="Cuming A.C."/>
            <person name="Tuskan G.A."/>
            <person name="Maumus F."/>
            <person name="Salse J."/>
            <person name="Schmutz J."/>
            <person name="Rensing S.A."/>
        </authorList>
    </citation>
    <scope>NUCLEOTIDE SEQUENCE [LARGE SCALE GENOMIC DNA]</scope>
    <source>
        <strain evidence="3 4">cv. Gransden 2004</strain>
    </source>
</reference>
<organism evidence="2">
    <name type="scientific">Physcomitrium patens</name>
    <name type="common">Spreading-leaved earth moss</name>
    <name type="synonym">Physcomitrella patens</name>
    <dbReference type="NCBI Taxonomy" id="3218"/>
    <lineage>
        <taxon>Eukaryota</taxon>
        <taxon>Viridiplantae</taxon>
        <taxon>Streptophyta</taxon>
        <taxon>Embryophyta</taxon>
        <taxon>Bryophyta</taxon>
        <taxon>Bryophytina</taxon>
        <taxon>Bryopsida</taxon>
        <taxon>Funariidae</taxon>
        <taxon>Funariales</taxon>
        <taxon>Funariaceae</taxon>
        <taxon>Physcomitrium</taxon>
    </lineage>
</organism>
<proteinExistence type="predicted"/>
<keyword evidence="4" id="KW-1185">Reference proteome</keyword>
<dbReference type="AlphaFoldDB" id="A0A2K1JZT7"/>
<reference evidence="2 4" key="1">
    <citation type="journal article" date="2008" name="Science">
        <title>The Physcomitrella genome reveals evolutionary insights into the conquest of land by plants.</title>
        <authorList>
            <person name="Rensing S."/>
            <person name="Lang D."/>
            <person name="Zimmer A."/>
            <person name="Terry A."/>
            <person name="Salamov A."/>
            <person name="Shapiro H."/>
            <person name="Nishiyama T."/>
            <person name="Perroud P.-F."/>
            <person name="Lindquist E."/>
            <person name="Kamisugi Y."/>
            <person name="Tanahashi T."/>
            <person name="Sakakibara K."/>
            <person name="Fujita T."/>
            <person name="Oishi K."/>
            <person name="Shin-I T."/>
            <person name="Kuroki Y."/>
            <person name="Toyoda A."/>
            <person name="Suzuki Y."/>
            <person name="Hashimoto A."/>
            <person name="Yamaguchi K."/>
            <person name="Sugano A."/>
            <person name="Kohara Y."/>
            <person name="Fujiyama A."/>
            <person name="Anterola A."/>
            <person name="Aoki S."/>
            <person name="Ashton N."/>
            <person name="Barbazuk W.B."/>
            <person name="Barker E."/>
            <person name="Bennetzen J."/>
            <person name="Bezanilla M."/>
            <person name="Blankenship R."/>
            <person name="Cho S.H."/>
            <person name="Dutcher S."/>
            <person name="Estelle M."/>
            <person name="Fawcett J.A."/>
            <person name="Gundlach H."/>
            <person name="Hanada K."/>
            <person name="Heyl A."/>
            <person name="Hicks K.A."/>
            <person name="Hugh J."/>
            <person name="Lohr M."/>
            <person name="Mayer K."/>
            <person name="Melkozernov A."/>
            <person name="Murata T."/>
            <person name="Nelson D."/>
            <person name="Pils B."/>
            <person name="Prigge M."/>
            <person name="Reiss B."/>
            <person name="Renner T."/>
            <person name="Rombauts S."/>
            <person name="Rushton P."/>
            <person name="Sanderfoot A."/>
            <person name="Schween G."/>
            <person name="Shiu S.-H."/>
            <person name="Stueber K."/>
            <person name="Theodoulou F.L."/>
            <person name="Tu H."/>
            <person name="Van de Peer Y."/>
            <person name="Verrier P.J."/>
            <person name="Waters E."/>
            <person name="Wood A."/>
            <person name="Yang L."/>
            <person name="Cove D."/>
            <person name="Cuming A."/>
            <person name="Hasebe M."/>
            <person name="Lucas S."/>
            <person name="Mishler D.B."/>
            <person name="Reski R."/>
            <person name="Grigoriev I."/>
            <person name="Quatrano R.S."/>
            <person name="Boore J.L."/>
        </authorList>
    </citation>
    <scope>NUCLEOTIDE SEQUENCE [LARGE SCALE GENOMIC DNA]</scope>
    <source>
        <strain evidence="3 4">cv. Gransden 2004</strain>
    </source>
</reference>
<dbReference type="Proteomes" id="UP000006727">
    <property type="component" value="Chromosome 10"/>
</dbReference>
<dbReference type="EMBL" id="ABEU02000010">
    <property type="protein sequence ID" value="PNR47041.1"/>
    <property type="molecule type" value="Genomic_DNA"/>
</dbReference>
<evidence type="ECO:0000313" key="3">
    <source>
        <dbReference type="EnsemblPlants" id="PAC:32902027.CDS.1"/>
    </source>
</evidence>
<evidence type="ECO:0000256" key="1">
    <source>
        <dbReference type="SAM" id="MobiDB-lite"/>
    </source>
</evidence>
<name>A0A2K1JZT7_PHYPA</name>
<feature type="region of interest" description="Disordered" evidence="1">
    <location>
        <begin position="1"/>
        <end position="38"/>
    </location>
</feature>
<protein>
    <submittedName>
        <fullName evidence="2 3">Uncharacterized protein</fullName>
    </submittedName>
</protein>
<evidence type="ECO:0000313" key="2">
    <source>
        <dbReference type="EMBL" id="PNR47041.1"/>
    </source>
</evidence>